<dbReference type="PANTHER" id="PTHR38795:SF1">
    <property type="entry name" value="DUF6604 DOMAIN-CONTAINING PROTEIN"/>
    <property type="match status" value="1"/>
</dbReference>
<organism evidence="3 4">
    <name type="scientific">Pholiota conissans</name>
    <dbReference type="NCBI Taxonomy" id="109636"/>
    <lineage>
        <taxon>Eukaryota</taxon>
        <taxon>Fungi</taxon>
        <taxon>Dikarya</taxon>
        <taxon>Basidiomycota</taxon>
        <taxon>Agaricomycotina</taxon>
        <taxon>Agaricomycetes</taxon>
        <taxon>Agaricomycetidae</taxon>
        <taxon>Agaricales</taxon>
        <taxon>Agaricineae</taxon>
        <taxon>Strophariaceae</taxon>
        <taxon>Pholiota</taxon>
    </lineage>
</organism>
<sequence>MESNFSGASRLPKSHYSTYRQYKENEQKILRWVHETVADIRGTASESTNPPPTQHRPRAQRSRARNTRPARTHATIDPDFVSAKIPLRLFIQLVQEIADSEAVIPISYLNIFQLSIQLRKVIAAYYSPDADLSQSNRTHVFAIRAYIQAFDILKEAEGKRTKKDMNRHLREVSELSDDIMTLSEAINEASAMLDEDSINTSAPLGSTDNEWIRDNPMVAHPARSVDRQKRPTTFPLEEYELVMDDYVEPKVKKSSTTLADSLDALKCFLVDVYAMRRYCNDVWKSVAPAGKTSHIAASFVTNKAVQLVKEMEYALVADFPVLKDMEKCYEYLHEVIMTGVSSTGKKNEMGQAYNSLMDQIMFHTWWSLLTFGELLDKNPSPVLRDGHFGYFDPGADREQMTWREKMLEDRCIMCNHWPDIIVLNKLNIIPGGRKSPYKILGSQGLVQDFKEFCDSKSRNVSWALIFACQMQADSVHARRRYLEYDLSVMKNLGKLMDKEYRAFTNDGVLYSDLMEITARPFITLSITEVYNWIELDKVTEHKIVNGWDKLSKQATQKNALWLQNPWLTANIVAEASIDFFFAGVSVMGSGGFVQSTMQLWNMLRQLDYLPPRVSSAVATKNGHAPKDEVLLFDHLIDIFGDKVFSGPPPKSNFLISWEMMNGVRPEAFARGKRQLKKGTNPNRPHNDSGRGVEAPISDLYNMHQAKYFSNYKAGTASTSNKAVNKQKHPLVATLDLVNSELGQSATLPSQDTFEPLGPLININFFKVHRLCVDLFTELEPILRPDIERFIDGPLDHTQVSWSYLTGWIAMTETKAGNGGRPDRVMLTKAADVVQKFAGDKERAHAVKEVNLRTVTTLI</sequence>
<dbReference type="EMBL" id="MU155968">
    <property type="protein sequence ID" value="KAF9470493.1"/>
    <property type="molecule type" value="Genomic_DNA"/>
</dbReference>
<keyword evidence="4" id="KW-1185">Reference proteome</keyword>
<comment type="caution">
    <text evidence="3">The sequence shown here is derived from an EMBL/GenBank/DDBJ whole genome shotgun (WGS) entry which is preliminary data.</text>
</comment>
<feature type="domain" description="DUF6604" evidence="2">
    <location>
        <begin position="20"/>
        <end position="316"/>
    </location>
</feature>
<evidence type="ECO:0000259" key="2">
    <source>
        <dbReference type="Pfam" id="PF20253"/>
    </source>
</evidence>
<evidence type="ECO:0000256" key="1">
    <source>
        <dbReference type="SAM" id="MobiDB-lite"/>
    </source>
</evidence>
<protein>
    <recommendedName>
        <fullName evidence="2">DUF6604 domain-containing protein</fullName>
    </recommendedName>
</protein>
<dbReference type="AlphaFoldDB" id="A0A9P5YIH9"/>
<dbReference type="PANTHER" id="PTHR38795">
    <property type="entry name" value="DUF6604 DOMAIN-CONTAINING PROTEIN"/>
    <property type="match status" value="1"/>
</dbReference>
<dbReference type="InterPro" id="IPR046539">
    <property type="entry name" value="DUF6604"/>
</dbReference>
<dbReference type="Proteomes" id="UP000807469">
    <property type="component" value="Unassembled WGS sequence"/>
</dbReference>
<name>A0A9P5YIH9_9AGAR</name>
<gene>
    <name evidence="3" type="ORF">BDN70DRAFT_998916</name>
</gene>
<proteinExistence type="predicted"/>
<feature type="region of interest" description="Disordered" evidence="1">
    <location>
        <begin position="42"/>
        <end position="73"/>
    </location>
</feature>
<accession>A0A9P5YIH9</accession>
<feature type="region of interest" description="Disordered" evidence="1">
    <location>
        <begin position="672"/>
        <end position="692"/>
    </location>
</feature>
<dbReference type="Pfam" id="PF20253">
    <property type="entry name" value="DUF6604"/>
    <property type="match status" value="1"/>
</dbReference>
<evidence type="ECO:0000313" key="4">
    <source>
        <dbReference type="Proteomes" id="UP000807469"/>
    </source>
</evidence>
<evidence type="ECO:0000313" key="3">
    <source>
        <dbReference type="EMBL" id="KAF9470493.1"/>
    </source>
</evidence>
<reference evidence="3" key="1">
    <citation type="submission" date="2020-11" db="EMBL/GenBank/DDBJ databases">
        <authorList>
            <consortium name="DOE Joint Genome Institute"/>
            <person name="Ahrendt S."/>
            <person name="Riley R."/>
            <person name="Andreopoulos W."/>
            <person name="Labutti K."/>
            <person name="Pangilinan J."/>
            <person name="Ruiz-Duenas F.J."/>
            <person name="Barrasa J.M."/>
            <person name="Sanchez-Garcia M."/>
            <person name="Camarero S."/>
            <person name="Miyauchi S."/>
            <person name="Serrano A."/>
            <person name="Linde D."/>
            <person name="Babiker R."/>
            <person name="Drula E."/>
            <person name="Ayuso-Fernandez I."/>
            <person name="Pacheco R."/>
            <person name="Padilla G."/>
            <person name="Ferreira P."/>
            <person name="Barriuso J."/>
            <person name="Kellner H."/>
            <person name="Castanera R."/>
            <person name="Alfaro M."/>
            <person name="Ramirez L."/>
            <person name="Pisabarro A.G."/>
            <person name="Kuo A."/>
            <person name="Tritt A."/>
            <person name="Lipzen A."/>
            <person name="He G."/>
            <person name="Yan M."/>
            <person name="Ng V."/>
            <person name="Cullen D."/>
            <person name="Martin F."/>
            <person name="Rosso M.-N."/>
            <person name="Henrissat B."/>
            <person name="Hibbett D."/>
            <person name="Martinez A.T."/>
            <person name="Grigoriev I.V."/>
        </authorList>
    </citation>
    <scope>NUCLEOTIDE SEQUENCE</scope>
    <source>
        <strain evidence="3">CIRM-BRFM 674</strain>
    </source>
</reference>
<feature type="compositionally biased region" description="Basic residues" evidence="1">
    <location>
        <begin position="55"/>
        <end position="71"/>
    </location>
</feature>
<dbReference type="OrthoDB" id="2993576at2759"/>